<dbReference type="AlphaFoldDB" id="A0A9D3V8R4"/>
<organism evidence="2 3">
    <name type="scientific">Gossypium stocksii</name>
    <dbReference type="NCBI Taxonomy" id="47602"/>
    <lineage>
        <taxon>Eukaryota</taxon>
        <taxon>Viridiplantae</taxon>
        <taxon>Streptophyta</taxon>
        <taxon>Embryophyta</taxon>
        <taxon>Tracheophyta</taxon>
        <taxon>Spermatophyta</taxon>
        <taxon>Magnoliopsida</taxon>
        <taxon>eudicotyledons</taxon>
        <taxon>Gunneridae</taxon>
        <taxon>Pentapetalae</taxon>
        <taxon>rosids</taxon>
        <taxon>malvids</taxon>
        <taxon>Malvales</taxon>
        <taxon>Malvaceae</taxon>
        <taxon>Malvoideae</taxon>
        <taxon>Gossypium</taxon>
    </lineage>
</organism>
<name>A0A9D3V8R4_9ROSI</name>
<evidence type="ECO:0000313" key="3">
    <source>
        <dbReference type="Proteomes" id="UP000828251"/>
    </source>
</evidence>
<dbReference type="OrthoDB" id="1937804at2759"/>
<gene>
    <name evidence="2" type="ORF">J1N35_026632</name>
</gene>
<evidence type="ECO:0000313" key="2">
    <source>
        <dbReference type="EMBL" id="KAH1074304.1"/>
    </source>
</evidence>
<sequence length="57" mass="6671">MDKINNDNHIAANVHKETYRIVRPRLHDPDYFPDSRVLPYLNIAGFGVAVYIQIFEL</sequence>
<keyword evidence="1" id="KW-0812">Transmembrane</keyword>
<reference evidence="2 3" key="1">
    <citation type="journal article" date="2021" name="Plant Biotechnol. J.">
        <title>Multi-omics assisted identification of the key and species-specific regulatory components of drought-tolerant mechanisms in Gossypium stocksii.</title>
        <authorList>
            <person name="Yu D."/>
            <person name="Ke L."/>
            <person name="Zhang D."/>
            <person name="Wu Y."/>
            <person name="Sun Y."/>
            <person name="Mei J."/>
            <person name="Sun J."/>
            <person name="Sun Y."/>
        </authorList>
    </citation>
    <scope>NUCLEOTIDE SEQUENCE [LARGE SCALE GENOMIC DNA]</scope>
    <source>
        <strain evidence="3">cv. E1</strain>
        <tissue evidence="2">Leaf</tissue>
    </source>
</reference>
<protein>
    <submittedName>
        <fullName evidence="2">Uncharacterized protein</fullName>
    </submittedName>
</protein>
<comment type="caution">
    <text evidence="2">The sequence shown here is derived from an EMBL/GenBank/DDBJ whole genome shotgun (WGS) entry which is preliminary data.</text>
</comment>
<keyword evidence="1" id="KW-0472">Membrane</keyword>
<keyword evidence="1" id="KW-1133">Transmembrane helix</keyword>
<dbReference type="Proteomes" id="UP000828251">
    <property type="component" value="Unassembled WGS sequence"/>
</dbReference>
<dbReference type="EMBL" id="JAIQCV010000008">
    <property type="protein sequence ID" value="KAH1074304.1"/>
    <property type="molecule type" value="Genomic_DNA"/>
</dbReference>
<accession>A0A9D3V8R4</accession>
<proteinExistence type="predicted"/>
<evidence type="ECO:0000256" key="1">
    <source>
        <dbReference type="SAM" id="Phobius"/>
    </source>
</evidence>
<keyword evidence="3" id="KW-1185">Reference proteome</keyword>
<feature type="transmembrane region" description="Helical" evidence="1">
    <location>
        <begin position="37"/>
        <end position="55"/>
    </location>
</feature>